<evidence type="ECO:0000313" key="1">
    <source>
        <dbReference type="EMBL" id="GJT22857.1"/>
    </source>
</evidence>
<gene>
    <name evidence="1" type="ORF">Tco_0892794</name>
</gene>
<keyword evidence="2" id="KW-1185">Reference proteome</keyword>
<sequence>MSQDVMICVMNSNTVFGDSVNLEMKKSESCNKCLDLEAELVKRKNMVERDVYIELSNSFAKLEKHCISLELDIQLNQQIFQKDKSCNNQNALEVLEYFENNNLKAQLQAKDTTIFYGDSMNLEMQRSESCDKCFNLDAKL</sequence>
<comment type="caution">
    <text evidence="1">The sequence shown here is derived from an EMBL/GenBank/DDBJ whole genome shotgun (WGS) entry which is preliminary data.</text>
</comment>
<name>A0ABQ5C9U9_9ASTR</name>
<dbReference type="EMBL" id="BQNB010014005">
    <property type="protein sequence ID" value="GJT22857.1"/>
    <property type="molecule type" value="Genomic_DNA"/>
</dbReference>
<proteinExistence type="predicted"/>
<evidence type="ECO:0000313" key="2">
    <source>
        <dbReference type="Proteomes" id="UP001151760"/>
    </source>
</evidence>
<reference evidence="1" key="2">
    <citation type="submission" date="2022-01" db="EMBL/GenBank/DDBJ databases">
        <authorList>
            <person name="Yamashiro T."/>
            <person name="Shiraishi A."/>
            <person name="Satake H."/>
            <person name="Nakayama K."/>
        </authorList>
    </citation>
    <scope>NUCLEOTIDE SEQUENCE</scope>
</reference>
<protein>
    <submittedName>
        <fullName evidence="1">Uncharacterized protein</fullName>
    </submittedName>
</protein>
<organism evidence="1 2">
    <name type="scientific">Tanacetum coccineum</name>
    <dbReference type="NCBI Taxonomy" id="301880"/>
    <lineage>
        <taxon>Eukaryota</taxon>
        <taxon>Viridiplantae</taxon>
        <taxon>Streptophyta</taxon>
        <taxon>Embryophyta</taxon>
        <taxon>Tracheophyta</taxon>
        <taxon>Spermatophyta</taxon>
        <taxon>Magnoliopsida</taxon>
        <taxon>eudicotyledons</taxon>
        <taxon>Gunneridae</taxon>
        <taxon>Pentapetalae</taxon>
        <taxon>asterids</taxon>
        <taxon>campanulids</taxon>
        <taxon>Asterales</taxon>
        <taxon>Asteraceae</taxon>
        <taxon>Asteroideae</taxon>
        <taxon>Anthemideae</taxon>
        <taxon>Anthemidinae</taxon>
        <taxon>Tanacetum</taxon>
    </lineage>
</organism>
<dbReference type="Proteomes" id="UP001151760">
    <property type="component" value="Unassembled WGS sequence"/>
</dbReference>
<reference evidence="1" key="1">
    <citation type="journal article" date="2022" name="Int. J. Mol. Sci.">
        <title>Draft Genome of Tanacetum Coccineum: Genomic Comparison of Closely Related Tanacetum-Family Plants.</title>
        <authorList>
            <person name="Yamashiro T."/>
            <person name="Shiraishi A."/>
            <person name="Nakayama K."/>
            <person name="Satake H."/>
        </authorList>
    </citation>
    <scope>NUCLEOTIDE SEQUENCE</scope>
</reference>
<accession>A0ABQ5C9U9</accession>